<dbReference type="InterPro" id="IPR025536">
    <property type="entry name" value="DUF4422"/>
</dbReference>
<dbReference type="Proteomes" id="UP000067738">
    <property type="component" value="Chromosome"/>
</dbReference>
<evidence type="ECO:0000259" key="1">
    <source>
        <dbReference type="Pfam" id="PF14393"/>
    </source>
</evidence>
<dbReference type="GO" id="GO:0016740">
    <property type="term" value="F:transferase activity"/>
    <property type="evidence" value="ECO:0007669"/>
    <property type="project" value="UniProtKB-KW"/>
</dbReference>
<proteinExistence type="predicted"/>
<feature type="domain" description="DUF4422" evidence="1">
    <location>
        <begin position="36"/>
        <end position="242"/>
    </location>
</feature>
<gene>
    <name evidence="2" type="ORF">sm9_1531</name>
</gene>
<dbReference type="KEGG" id="mmil:sm9_1531"/>
<organism evidence="2 3">
    <name type="scientific">Methanobrevibacter millerae</name>
    <dbReference type="NCBI Taxonomy" id="230361"/>
    <lineage>
        <taxon>Archaea</taxon>
        <taxon>Methanobacteriati</taxon>
        <taxon>Methanobacteriota</taxon>
        <taxon>Methanomada group</taxon>
        <taxon>Methanobacteria</taxon>
        <taxon>Methanobacteriales</taxon>
        <taxon>Methanobacteriaceae</taxon>
        <taxon>Methanobrevibacter</taxon>
    </lineage>
</organism>
<accession>A0A0U3E5M8</accession>
<reference evidence="2 3" key="1">
    <citation type="submission" date="2015-04" db="EMBL/GenBank/DDBJ databases">
        <title>The complete genome sequence of the rumen methanogen Methanobrevibacter millerae SM9.</title>
        <authorList>
            <person name="Leahy S.C."/>
            <person name="Kelly W.J."/>
            <person name="Pacheco D.M."/>
            <person name="Li D."/>
            <person name="Altermann E."/>
            <person name="Attwood G.T."/>
        </authorList>
    </citation>
    <scope>NUCLEOTIDE SEQUENCE [LARGE SCALE GENOMIC DNA]</scope>
    <source>
        <strain evidence="2 3">SM9</strain>
    </source>
</reference>
<keyword evidence="3" id="KW-1185">Reference proteome</keyword>
<dbReference type="AlphaFoldDB" id="A0A0U3E5M8"/>
<evidence type="ECO:0000313" key="3">
    <source>
        <dbReference type="Proteomes" id="UP000067738"/>
    </source>
</evidence>
<sequence length="284" mass="34610">MICLYSFFSILFIGDNLDKTVDVFILTFNQEISDEYDSELYKPLVCGRGITENKPNYFYDDEGDNISNLNKYYSELTGEYWAWKNTNQDIIGFCHYRRWFVRSLRWDKLTKSDIINDLNEYDIILPKPMKFIKPLYDFHKSLNVERPDYDVLFEDYVLIEDILKRFFPKYAKTYNEVMNDRYLWLNNMFICNRELANDYFDWLFKVFDKISEEIDFDKYKFRDTRIFGFMAERLLTTYIIANDLKVKEYNILLNTRKFPIVHILISKYPILTQFEKIFESFIKK</sequence>
<evidence type="ECO:0000313" key="2">
    <source>
        <dbReference type="EMBL" id="ALT69303.1"/>
    </source>
</evidence>
<dbReference type="PATRIC" id="fig|230361.4.peg.1583"/>
<dbReference type="Pfam" id="PF14393">
    <property type="entry name" value="DUF4422"/>
    <property type="match status" value="1"/>
</dbReference>
<dbReference type="EMBL" id="CP011266">
    <property type="protein sequence ID" value="ALT69303.1"/>
    <property type="molecule type" value="Genomic_DNA"/>
</dbReference>
<protein>
    <submittedName>
        <fullName evidence="2">Glycosyl transferase</fullName>
    </submittedName>
</protein>
<name>A0A0U3E5M8_9EURY</name>
<keyword evidence="2" id="KW-0808">Transferase</keyword>